<dbReference type="InterPro" id="IPR032710">
    <property type="entry name" value="NTF2-like_dom_sf"/>
</dbReference>
<sequence length="136" mass="15278">MSVSDERMIAVGREMIDAWNDMDWDRAASLMTEDAVLHSMMIDPIVGRDAIHKRISGLGALADSIALEVRNVGVVNGTLYMERLDRFVCKGKPGATPVCGALEFEGDKIKVWREYYDRHHLLSEMGMAQDFDTSTR</sequence>
<dbReference type="InterPro" id="IPR037401">
    <property type="entry name" value="SnoaL-like"/>
</dbReference>
<comment type="caution">
    <text evidence="2">The sequence shown here is derived from an EMBL/GenBank/DDBJ whole genome shotgun (WGS) entry which is preliminary data.</text>
</comment>
<feature type="domain" description="SnoaL-like" evidence="1">
    <location>
        <begin position="13"/>
        <end position="110"/>
    </location>
</feature>
<protein>
    <submittedName>
        <fullName evidence="2">Nuclear transport factor 2 family protein</fullName>
    </submittedName>
</protein>
<evidence type="ECO:0000259" key="1">
    <source>
        <dbReference type="Pfam" id="PF12680"/>
    </source>
</evidence>
<dbReference type="Proteomes" id="UP001427805">
    <property type="component" value="Unassembled WGS sequence"/>
</dbReference>
<dbReference type="SUPFAM" id="SSF54427">
    <property type="entry name" value="NTF2-like"/>
    <property type="match status" value="1"/>
</dbReference>
<evidence type="ECO:0000313" key="2">
    <source>
        <dbReference type="EMBL" id="MEN3746615.1"/>
    </source>
</evidence>
<dbReference type="EMBL" id="JBDIZK010000002">
    <property type="protein sequence ID" value="MEN3746615.1"/>
    <property type="molecule type" value="Genomic_DNA"/>
</dbReference>
<accession>A0ABV0B4Z6</accession>
<name>A0ABV0B4Z6_9SPHN</name>
<organism evidence="2 3">
    <name type="scientific">Sphingomonas rustica</name>
    <dbReference type="NCBI Taxonomy" id="3103142"/>
    <lineage>
        <taxon>Bacteria</taxon>
        <taxon>Pseudomonadati</taxon>
        <taxon>Pseudomonadota</taxon>
        <taxon>Alphaproteobacteria</taxon>
        <taxon>Sphingomonadales</taxon>
        <taxon>Sphingomonadaceae</taxon>
        <taxon>Sphingomonas</taxon>
    </lineage>
</organism>
<dbReference type="Pfam" id="PF12680">
    <property type="entry name" value="SnoaL_2"/>
    <property type="match status" value="1"/>
</dbReference>
<evidence type="ECO:0000313" key="3">
    <source>
        <dbReference type="Proteomes" id="UP001427805"/>
    </source>
</evidence>
<gene>
    <name evidence="2" type="ORF">TPR58_05505</name>
</gene>
<keyword evidence="3" id="KW-1185">Reference proteome</keyword>
<dbReference type="RefSeq" id="WP_346245613.1">
    <property type="nucleotide sequence ID" value="NZ_JBDIZK010000002.1"/>
</dbReference>
<dbReference type="Gene3D" id="3.10.450.50">
    <property type="match status" value="1"/>
</dbReference>
<proteinExistence type="predicted"/>
<reference evidence="2 3" key="1">
    <citation type="submission" date="2024-05" db="EMBL/GenBank/DDBJ databases">
        <title>Sphingomonas sp. HF-S3 16S ribosomal RNA gene Genome sequencing and assembly.</title>
        <authorList>
            <person name="Lee H."/>
        </authorList>
    </citation>
    <scope>NUCLEOTIDE SEQUENCE [LARGE SCALE GENOMIC DNA]</scope>
    <source>
        <strain evidence="2 3">HF-S3</strain>
    </source>
</reference>